<accession>A0ABY4P2N5</accession>
<protein>
    <submittedName>
        <fullName evidence="3">Alpha/beta hydrolase</fullName>
    </submittedName>
</protein>
<dbReference type="PANTHER" id="PTHR48081">
    <property type="entry name" value="AB HYDROLASE SUPERFAMILY PROTEIN C4A8.06C"/>
    <property type="match status" value="1"/>
</dbReference>
<dbReference type="InterPro" id="IPR050300">
    <property type="entry name" value="GDXG_lipolytic_enzyme"/>
</dbReference>
<dbReference type="Proteomes" id="UP000830158">
    <property type="component" value="Chromosome"/>
</dbReference>
<dbReference type="Gene3D" id="3.40.50.1820">
    <property type="entry name" value="alpha/beta hydrolase"/>
    <property type="match status" value="1"/>
</dbReference>
<keyword evidence="4" id="KW-1185">Reference proteome</keyword>
<dbReference type="PANTHER" id="PTHR48081:SF13">
    <property type="entry name" value="ALPHA_BETA HYDROLASE"/>
    <property type="match status" value="1"/>
</dbReference>
<evidence type="ECO:0000259" key="2">
    <source>
        <dbReference type="Pfam" id="PF20434"/>
    </source>
</evidence>
<organism evidence="3 4">
    <name type="scientific">Amycolatopsis thermalba</name>
    <dbReference type="NCBI Taxonomy" id="944492"/>
    <lineage>
        <taxon>Bacteria</taxon>
        <taxon>Bacillati</taxon>
        <taxon>Actinomycetota</taxon>
        <taxon>Actinomycetes</taxon>
        <taxon>Pseudonocardiales</taxon>
        <taxon>Pseudonocardiaceae</taxon>
        <taxon>Amycolatopsis</taxon>
    </lineage>
</organism>
<feature type="domain" description="BD-FAE-like" evidence="2">
    <location>
        <begin position="55"/>
        <end position="263"/>
    </location>
</feature>
<dbReference type="EMBL" id="CP091196">
    <property type="protein sequence ID" value="UQS26617.1"/>
    <property type="molecule type" value="Genomic_DNA"/>
</dbReference>
<dbReference type="Pfam" id="PF20434">
    <property type="entry name" value="BD-FAE"/>
    <property type="match status" value="1"/>
</dbReference>
<evidence type="ECO:0000313" key="3">
    <source>
        <dbReference type="EMBL" id="UQS26617.1"/>
    </source>
</evidence>
<sequence>MTLPHPSEVPFTRPASHHLADPRLRTVRPVRVLDGAESYLGVRYAIPVGWRPLTLDLHVPLETAGPVPVVVYAHGGSFLGGVKEMGPWAALLRHGIAVASLDYRLAGEARYPEPVEDVLAAIRWVRVHAHRYRLDPTRIAGWGSSAGGYLMALAALTGRIGRPVGDHPAVSARLSAVVLHYPVTDFSTIVEDAFEPTRAGLRTMVDVGSQFFGFPLASRPDVVAGAAVSRAVAAASRVPPFRISHGDADHRCGLGQSRRLHEAVLAAGGQSTLEVVPGADHATAVFSSPEVVHPAIEFLRDAWSSEREGART</sequence>
<reference evidence="3" key="1">
    <citation type="submission" date="2022-01" db="EMBL/GenBank/DDBJ databases">
        <title>PSI-footprinting approach for the identification of protein synthesis inhibitor producers.</title>
        <authorList>
            <person name="Handel F."/>
            <person name="Kulik A."/>
            <person name="Wex K.W."/>
            <person name="Berscheid A."/>
            <person name="Saur J.S."/>
            <person name="Winkler A."/>
            <person name="Wibberg D."/>
            <person name="Kalinowski J."/>
            <person name="Broetz-Oesterhelt H."/>
            <person name="Mast Y."/>
        </authorList>
    </citation>
    <scope>NUCLEOTIDE SEQUENCE</scope>
    <source>
        <strain evidence="3">KNN 49.3e</strain>
    </source>
</reference>
<evidence type="ECO:0000256" key="1">
    <source>
        <dbReference type="ARBA" id="ARBA00022801"/>
    </source>
</evidence>
<keyword evidence="1 3" id="KW-0378">Hydrolase</keyword>
<name>A0ABY4P2N5_9PSEU</name>
<dbReference type="GO" id="GO:0016787">
    <property type="term" value="F:hydrolase activity"/>
    <property type="evidence" value="ECO:0007669"/>
    <property type="project" value="UniProtKB-KW"/>
</dbReference>
<gene>
    <name evidence="3" type="ORF">L1857_29335</name>
</gene>
<evidence type="ECO:0000313" key="4">
    <source>
        <dbReference type="Proteomes" id="UP000830158"/>
    </source>
</evidence>
<dbReference type="SUPFAM" id="SSF53474">
    <property type="entry name" value="alpha/beta-Hydrolases"/>
    <property type="match status" value="1"/>
</dbReference>
<dbReference type="InterPro" id="IPR049492">
    <property type="entry name" value="BD-FAE-like_dom"/>
</dbReference>
<dbReference type="InterPro" id="IPR029058">
    <property type="entry name" value="AB_hydrolase_fold"/>
</dbReference>
<dbReference type="RefSeq" id="WP_094004177.1">
    <property type="nucleotide sequence ID" value="NZ_CP091196.1"/>
</dbReference>
<proteinExistence type="predicted"/>